<feature type="domain" description="DUF1638" evidence="1">
    <location>
        <begin position="30"/>
        <end position="216"/>
    </location>
</feature>
<dbReference type="AlphaFoldDB" id="A0A1H8BTP9"/>
<evidence type="ECO:0000313" key="3">
    <source>
        <dbReference type="Proteomes" id="UP000199158"/>
    </source>
</evidence>
<protein>
    <recommendedName>
        <fullName evidence="1">DUF1638 domain-containing protein</fullName>
    </recommendedName>
</protein>
<keyword evidence="3" id="KW-1185">Reference proteome</keyword>
<reference evidence="2 3" key="1">
    <citation type="submission" date="2016-10" db="EMBL/GenBank/DDBJ databases">
        <authorList>
            <person name="de Groot N.N."/>
        </authorList>
    </citation>
    <scope>NUCLEOTIDE SEQUENCE [LARGE SCALE GENOMIC DNA]</scope>
    <source>
        <strain evidence="2 3">CGMCC 1.5070</strain>
    </source>
</reference>
<gene>
    <name evidence="2" type="ORF">SAMN05216180_2080</name>
</gene>
<sequence length="248" mass="28433">MRLKVISCKVLTRELGYLSADCPNVLDISWLRQGYHDNPELLHSILQECIDKIDSGDDPFSCSRTVGAFDAIVLGYGLCSNGICGVQSKRYPIVVPRAHDCITLFLGSKERYRELFEQTGGGAFWYTPGWIENSLVPSQDTHAKKLSEYIETYGEDNAEYLMQLEETWMKGYKDVAYVQMPNISYPDYRGYARDCSDYLGWDYHEYKGDDALLRDLIGGNWDNERFLVIPPNHTCEQSYDEAIVKIKE</sequence>
<dbReference type="RefSeq" id="WP_162840881.1">
    <property type="nucleotide sequence ID" value="NZ_FOCG01000001.1"/>
</dbReference>
<accession>A0A1H8BTP9</accession>
<evidence type="ECO:0000313" key="2">
    <source>
        <dbReference type="EMBL" id="SEM85969.1"/>
    </source>
</evidence>
<dbReference type="Pfam" id="PF07796">
    <property type="entry name" value="DUF1638"/>
    <property type="match status" value="1"/>
</dbReference>
<proteinExistence type="predicted"/>
<name>A0A1H8BTP9_9FIRM</name>
<dbReference type="InterPro" id="IPR012437">
    <property type="entry name" value="DUF1638"/>
</dbReference>
<dbReference type="STRING" id="474960.SAMN05216180_2080"/>
<evidence type="ECO:0000259" key="1">
    <source>
        <dbReference type="Pfam" id="PF07796"/>
    </source>
</evidence>
<dbReference type="Proteomes" id="UP000199158">
    <property type="component" value="Unassembled WGS sequence"/>
</dbReference>
<dbReference type="EMBL" id="FOCG01000001">
    <property type="protein sequence ID" value="SEM85969.1"/>
    <property type="molecule type" value="Genomic_DNA"/>
</dbReference>
<organism evidence="2 3">
    <name type="scientific">Hydrogenoanaerobacterium saccharovorans</name>
    <dbReference type="NCBI Taxonomy" id="474960"/>
    <lineage>
        <taxon>Bacteria</taxon>
        <taxon>Bacillati</taxon>
        <taxon>Bacillota</taxon>
        <taxon>Clostridia</taxon>
        <taxon>Eubacteriales</taxon>
        <taxon>Oscillospiraceae</taxon>
        <taxon>Hydrogenoanaerobacterium</taxon>
    </lineage>
</organism>